<dbReference type="OrthoDB" id="9770208at2"/>
<dbReference type="SUPFAM" id="SSF51735">
    <property type="entry name" value="NAD(P)-binding Rossmann-fold domains"/>
    <property type="match status" value="1"/>
</dbReference>
<dbReference type="UniPathway" id="UPA00244">
    <property type="reaction ID" value="UER00310"/>
</dbReference>
<dbReference type="Pfam" id="PF02826">
    <property type="entry name" value="2-Hacid_dh_C"/>
    <property type="match status" value="1"/>
</dbReference>
<keyword evidence="10" id="KW-1185">Reference proteome</keyword>
<feature type="active site" evidence="5">
    <location>
        <position position="239"/>
    </location>
</feature>
<feature type="binding site" evidence="5">
    <location>
        <position position="259"/>
    </location>
    <ligand>
        <name>NAD(+)</name>
        <dbReference type="ChEBI" id="CHEBI:57540"/>
    </ligand>
</feature>
<feature type="binding site" evidence="5">
    <location>
        <position position="66"/>
    </location>
    <ligand>
        <name>substrate</name>
    </ligand>
</feature>
<feature type="domain" description="Erythronate-4-phosphate dehydrogenase dimerisation" evidence="8">
    <location>
        <begin position="291"/>
        <end position="379"/>
    </location>
</feature>
<keyword evidence="1 5" id="KW-0963">Cytoplasm</keyword>
<dbReference type="NCBIfam" id="NF001309">
    <property type="entry name" value="PRK00257.1"/>
    <property type="match status" value="1"/>
</dbReference>
<keyword evidence="4 5" id="KW-0664">Pyridoxine biosynthesis</keyword>
<dbReference type="EMBL" id="JABCKY010000002">
    <property type="protein sequence ID" value="NMT63955.1"/>
    <property type="molecule type" value="Genomic_DNA"/>
</dbReference>
<feature type="binding site" evidence="5">
    <location>
        <position position="234"/>
    </location>
    <ligand>
        <name>NAD(+)</name>
        <dbReference type="ChEBI" id="CHEBI:57540"/>
    </ligand>
</feature>
<dbReference type="Pfam" id="PF00389">
    <property type="entry name" value="2-Hacid_dh"/>
    <property type="match status" value="1"/>
</dbReference>
<feature type="active site" evidence="5">
    <location>
        <position position="210"/>
    </location>
</feature>
<dbReference type="Proteomes" id="UP000567186">
    <property type="component" value="Unassembled WGS sequence"/>
</dbReference>
<dbReference type="InterPro" id="IPR029752">
    <property type="entry name" value="D-isomer_DH_CS1"/>
</dbReference>
<evidence type="ECO:0000256" key="1">
    <source>
        <dbReference type="ARBA" id="ARBA00022490"/>
    </source>
</evidence>
<dbReference type="GO" id="GO:0033711">
    <property type="term" value="F:4-phosphoerythronate dehydrogenase activity"/>
    <property type="evidence" value="ECO:0007669"/>
    <property type="project" value="UniProtKB-EC"/>
</dbReference>
<comment type="similarity">
    <text evidence="5">Belongs to the D-isomer specific 2-hydroxyacid dehydrogenase family. PdxB subfamily.</text>
</comment>
<dbReference type="SUPFAM" id="SSF52283">
    <property type="entry name" value="Formate/glycerate dehydrogenase catalytic domain-like"/>
    <property type="match status" value="1"/>
</dbReference>
<protein>
    <recommendedName>
        <fullName evidence="5">Erythronate-4-phosphate dehydrogenase</fullName>
        <ecNumber evidence="5">1.1.1.290</ecNumber>
    </recommendedName>
</protein>
<evidence type="ECO:0000256" key="5">
    <source>
        <dbReference type="HAMAP-Rule" id="MF_01825"/>
    </source>
</evidence>
<evidence type="ECO:0000256" key="3">
    <source>
        <dbReference type="ARBA" id="ARBA00023027"/>
    </source>
</evidence>
<evidence type="ECO:0000256" key="2">
    <source>
        <dbReference type="ARBA" id="ARBA00023002"/>
    </source>
</evidence>
<dbReference type="EC" id="1.1.1.290" evidence="5"/>
<dbReference type="GO" id="GO:0036001">
    <property type="term" value="P:'de novo' pyridoxal 5'-phosphate biosynthetic process"/>
    <property type="evidence" value="ECO:0007669"/>
    <property type="project" value="TreeGrafter"/>
</dbReference>
<feature type="active site" description="Proton donor" evidence="5">
    <location>
        <position position="256"/>
    </location>
</feature>
<comment type="caution">
    <text evidence="9">The sequence shown here is derived from an EMBL/GenBank/DDBJ whole genome shotgun (WGS) entry which is preliminary data.</text>
</comment>
<comment type="function">
    <text evidence="5">Catalyzes the oxidation of erythronate-4-phosphate to 3-hydroxy-2-oxo-4-phosphonooxybutanoate.</text>
</comment>
<dbReference type="InterPro" id="IPR020921">
    <property type="entry name" value="Erythronate-4-P_DHase"/>
</dbReference>
<feature type="domain" description="D-isomer specific 2-hydroxyacid dehydrogenase catalytic" evidence="6">
    <location>
        <begin position="30"/>
        <end position="277"/>
    </location>
</feature>
<keyword evidence="2 5" id="KW-0560">Oxidoreductase</keyword>
<evidence type="ECO:0000313" key="10">
    <source>
        <dbReference type="Proteomes" id="UP000567186"/>
    </source>
</evidence>
<evidence type="ECO:0000259" key="7">
    <source>
        <dbReference type="Pfam" id="PF02826"/>
    </source>
</evidence>
<dbReference type="InterPro" id="IPR006140">
    <property type="entry name" value="D-isomer_DH_NAD-bd"/>
</dbReference>
<comment type="subcellular location">
    <subcellularLocation>
        <location evidence="5">Cytoplasm</location>
    </subcellularLocation>
</comment>
<evidence type="ECO:0000313" key="9">
    <source>
        <dbReference type="EMBL" id="NMT63955.1"/>
    </source>
</evidence>
<dbReference type="HAMAP" id="MF_01825">
    <property type="entry name" value="PdxB"/>
    <property type="match status" value="1"/>
</dbReference>
<comment type="subunit">
    <text evidence="5">Homodimer.</text>
</comment>
<keyword evidence="3 5" id="KW-0520">NAD</keyword>
<dbReference type="InterPro" id="IPR038251">
    <property type="entry name" value="PdxB_dimer_sf"/>
</dbReference>
<dbReference type="AlphaFoldDB" id="A0A7Y0WSN2"/>
<proteinExistence type="inferred from homology"/>
<dbReference type="InterPro" id="IPR024531">
    <property type="entry name" value="Erythronate-4-P_DHase_dimer"/>
</dbReference>
<reference evidence="9 10" key="1">
    <citation type="submission" date="2020-04" db="EMBL/GenBank/DDBJ databases">
        <title>Marinobacter oceani sp. nov., isolated from marine solar saltern.</title>
        <authorList>
            <person name="Chen X.-Y."/>
        </authorList>
    </citation>
    <scope>NUCLEOTIDE SEQUENCE [LARGE SCALE GENOMIC DNA]</scope>
    <source>
        <strain evidence="9 10">W62</strain>
    </source>
</reference>
<dbReference type="GO" id="GO:0046983">
    <property type="term" value="F:protein dimerization activity"/>
    <property type="evidence" value="ECO:0007669"/>
    <property type="project" value="InterPro"/>
</dbReference>
<dbReference type="RefSeq" id="WP_135955116.1">
    <property type="nucleotide sequence ID" value="NZ_JABCKY010000002.1"/>
</dbReference>
<evidence type="ECO:0000256" key="4">
    <source>
        <dbReference type="ARBA" id="ARBA00023096"/>
    </source>
</evidence>
<sequence>MRIVADENIPLLDSFFGDIGEIDRVSGRAMSAADVQNADILLVRSVTRVNQALLEGSRVRFVGTCTIGTDHVDQQWLASSGIAFAAAPGCNANSVVEYVMSVISLHAERRGVADWTKLSVGIVGAGNVGGELAHKLERLDFDVLCCDPPRAEREGDDGQKFVSLEEVMACDVVTLHTPLTREGEHDTLHLFGPERLSALREHQLLINTSRGEVIDSSALLARLDEPNAPTVVLDVWEHEPRIHSELLDRVWLATPHIAGYSLEGKVQGSEMVYQALSRCLGLPARKKAGQFLPEPALAKLSFTSAAEEMDSANIAMRSCYDPRRDDARMRLAMSLPAEERGPAFDRLRRDYPVRREFSSVKIQLKGTSKSMQDTFRALGFKLKL</sequence>
<evidence type="ECO:0000259" key="8">
    <source>
        <dbReference type="Pfam" id="PF11890"/>
    </source>
</evidence>
<comment type="pathway">
    <text evidence="5">Cofactor biosynthesis; pyridoxine 5'-phosphate biosynthesis; pyridoxine 5'-phosphate from D-erythrose 4-phosphate: step 2/5.</text>
</comment>
<feature type="binding site" evidence="5">
    <location>
        <position position="45"/>
    </location>
    <ligand>
        <name>substrate</name>
    </ligand>
</feature>
<dbReference type="InterPro" id="IPR006139">
    <property type="entry name" value="D-isomer_2_OHA_DH_cat_dom"/>
</dbReference>
<accession>A0A7Y0WSN2</accession>
<organism evidence="9 10">
    <name type="scientific">Marinobacter orientalis</name>
    <dbReference type="NCBI Taxonomy" id="1928859"/>
    <lineage>
        <taxon>Bacteria</taxon>
        <taxon>Pseudomonadati</taxon>
        <taxon>Pseudomonadota</taxon>
        <taxon>Gammaproteobacteria</taxon>
        <taxon>Pseudomonadales</taxon>
        <taxon>Marinobacteraceae</taxon>
        <taxon>Marinobacter</taxon>
    </lineage>
</organism>
<gene>
    <name evidence="5 9" type="primary">pdxB</name>
    <name evidence="9" type="ORF">HIU99_10115</name>
</gene>
<comment type="catalytic activity">
    <reaction evidence="5">
        <text>4-phospho-D-erythronate + NAD(+) = (R)-3-hydroxy-2-oxo-4-phosphooxybutanoate + NADH + H(+)</text>
        <dbReference type="Rhea" id="RHEA:18829"/>
        <dbReference type="ChEBI" id="CHEBI:15378"/>
        <dbReference type="ChEBI" id="CHEBI:57540"/>
        <dbReference type="ChEBI" id="CHEBI:57945"/>
        <dbReference type="ChEBI" id="CHEBI:58538"/>
        <dbReference type="ChEBI" id="CHEBI:58766"/>
        <dbReference type="EC" id="1.1.1.290"/>
    </reaction>
</comment>
<feature type="binding site" evidence="5">
    <location>
        <position position="177"/>
    </location>
    <ligand>
        <name>NAD(+)</name>
        <dbReference type="ChEBI" id="CHEBI:57540"/>
    </ligand>
</feature>
<dbReference type="Gene3D" id="3.40.50.720">
    <property type="entry name" value="NAD(P)-binding Rossmann-like Domain"/>
    <property type="match status" value="2"/>
</dbReference>
<feature type="binding site" evidence="5">
    <location>
        <position position="260"/>
    </location>
    <ligand>
        <name>substrate</name>
    </ligand>
</feature>
<name>A0A7Y0WSN2_9GAMM</name>
<dbReference type="PANTHER" id="PTHR42938">
    <property type="entry name" value="FORMATE DEHYDROGENASE 1"/>
    <property type="match status" value="1"/>
</dbReference>
<feature type="binding site" evidence="5">
    <location>
        <position position="147"/>
    </location>
    <ligand>
        <name>NAD(+)</name>
        <dbReference type="ChEBI" id="CHEBI:57540"/>
    </ligand>
</feature>
<dbReference type="PROSITE" id="PS00065">
    <property type="entry name" value="D_2_HYDROXYACID_DH_1"/>
    <property type="match status" value="1"/>
</dbReference>
<dbReference type="GO" id="GO:0008615">
    <property type="term" value="P:pyridoxine biosynthetic process"/>
    <property type="evidence" value="ECO:0007669"/>
    <property type="project" value="UniProtKB-UniRule"/>
</dbReference>
<dbReference type="PANTHER" id="PTHR42938:SF9">
    <property type="entry name" value="FORMATE DEHYDROGENASE 1"/>
    <property type="match status" value="1"/>
</dbReference>
<comment type="caution">
    <text evidence="5">Lacks conserved residue(s) required for the propagation of feature annotation.</text>
</comment>
<dbReference type="GO" id="GO:0005829">
    <property type="term" value="C:cytosol"/>
    <property type="evidence" value="ECO:0007669"/>
    <property type="project" value="TreeGrafter"/>
</dbReference>
<feature type="domain" description="D-isomer specific 2-hydroxyacid dehydrogenase NAD-binding" evidence="7">
    <location>
        <begin position="114"/>
        <end position="258"/>
    </location>
</feature>
<dbReference type="GO" id="GO:0051287">
    <property type="term" value="F:NAD binding"/>
    <property type="evidence" value="ECO:0007669"/>
    <property type="project" value="InterPro"/>
</dbReference>
<dbReference type="Gene3D" id="3.30.1370.170">
    <property type="match status" value="1"/>
</dbReference>
<dbReference type="Pfam" id="PF11890">
    <property type="entry name" value="DUF3410"/>
    <property type="match status" value="1"/>
</dbReference>
<evidence type="ECO:0000259" key="6">
    <source>
        <dbReference type="Pfam" id="PF00389"/>
    </source>
</evidence>
<dbReference type="CDD" id="cd12158">
    <property type="entry name" value="ErythrP_dh"/>
    <property type="match status" value="1"/>
</dbReference>
<dbReference type="InterPro" id="IPR036291">
    <property type="entry name" value="NAD(P)-bd_dom_sf"/>
</dbReference>